<protein>
    <submittedName>
        <fullName evidence="8">Radical SAM protein</fullName>
    </submittedName>
</protein>
<dbReference type="InterPro" id="IPR013785">
    <property type="entry name" value="Aldolase_TIM"/>
</dbReference>
<dbReference type="PROSITE" id="PS51918">
    <property type="entry name" value="RADICAL_SAM"/>
    <property type="match status" value="1"/>
</dbReference>
<evidence type="ECO:0000256" key="4">
    <source>
        <dbReference type="ARBA" id="ARBA00023004"/>
    </source>
</evidence>
<evidence type="ECO:0000256" key="5">
    <source>
        <dbReference type="ARBA" id="ARBA00023014"/>
    </source>
</evidence>
<keyword evidence="9" id="KW-1185">Reference proteome</keyword>
<reference evidence="8 9" key="1">
    <citation type="submission" date="2023-02" db="EMBL/GenBank/DDBJ databases">
        <title>Genome sequence of Lentisphaera profundi SAORIC-696.</title>
        <authorList>
            <person name="Kim e."/>
            <person name="Cho J.-C."/>
            <person name="Choi A."/>
            <person name="Kang I."/>
        </authorList>
    </citation>
    <scope>NUCLEOTIDE SEQUENCE [LARGE SCALE GENOMIC DNA]</scope>
    <source>
        <strain evidence="8 9">SAORIC-696</strain>
    </source>
</reference>
<dbReference type="RefSeq" id="WP_274149638.1">
    <property type="nucleotide sequence ID" value="NZ_CP117811.1"/>
</dbReference>
<evidence type="ECO:0000313" key="8">
    <source>
        <dbReference type="EMBL" id="WDE95827.1"/>
    </source>
</evidence>
<dbReference type="SFLD" id="SFLDG01082">
    <property type="entry name" value="B12-binding_domain_containing"/>
    <property type="match status" value="1"/>
</dbReference>
<dbReference type="PANTHER" id="PTHR43409">
    <property type="entry name" value="ANAEROBIC MAGNESIUM-PROTOPORPHYRIN IX MONOMETHYL ESTER CYCLASE-RELATED"/>
    <property type="match status" value="1"/>
</dbReference>
<keyword evidence="4" id="KW-0408">Iron</keyword>
<proteinExistence type="predicted"/>
<dbReference type="SMART" id="SM00729">
    <property type="entry name" value="Elp3"/>
    <property type="match status" value="1"/>
</dbReference>
<gene>
    <name evidence="8" type="ORF">PQO03_08875</name>
</gene>
<dbReference type="InterPro" id="IPR007197">
    <property type="entry name" value="rSAM"/>
</dbReference>
<dbReference type="SFLD" id="SFLDS00029">
    <property type="entry name" value="Radical_SAM"/>
    <property type="match status" value="1"/>
</dbReference>
<comment type="cofactor">
    <cofactor evidence="1">
        <name>[4Fe-4S] cluster</name>
        <dbReference type="ChEBI" id="CHEBI:49883"/>
    </cofactor>
</comment>
<evidence type="ECO:0000256" key="3">
    <source>
        <dbReference type="ARBA" id="ARBA00022723"/>
    </source>
</evidence>
<feature type="domain" description="Radical SAM core" evidence="7">
    <location>
        <begin position="345"/>
        <end position="561"/>
    </location>
</feature>
<dbReference type="PANTHER" id="PTHR43409:SF7">
    <property type="entry name" value="BLL1977 PROTEIN"/>
    <property type="match status" value="1"/>
</dbReference>
<feature type="domain" description="B12-binding" evidence="6">
    <location>
        <begin position="119"/>
        <end position="288"/>
    </location>
</feature>
<name>A0ABY7VQ36_9BACT</name>
<evidence type="ECO:0000259" key="7">
    <source>
        <dbReference type="PROSITE" id="PS51918"/>
    </source>
</evidence>
<dbReference type="Proteomes" id="UP001214250">
    <property type="component" value="Chromosome 1"/>
</dbReference>
<accession>A0ABY7VQ36</accession>
<dbReference type="InterPro" id="IPR006158">
    <property type="entry name" value="Cobalamin-bd"/>
</dbReference>
<dbReference type="Pfam" id="PF04055">
    <property type="entry name" value="Radical_SAM"/>
    <property type="match status" value="1"/>
</dbReference>
<keyword evidence="2" id="KW-0949">S-adenosyl-L-methionine</keyword>
<dbReference type="InterPro" id="IPR058240">
    <property type="entry name" value="rSAM_sf"/>
</dbReference>
<keyword evidence="5" id="KW-0411">Iron-sulfur</keyword>
<evidence type="ECO:0000259" key="6">
    <source>
        <dbReference type="PROSITE" id="PS51332"/>
    </source>
</evidence>
<dbReference type="CDD" id="cd01335">
    <property type="entry name" value="Radical_SAM"/>
    <property type="match status" value="1"/>
</dbReference>
<evidence type="ECO:0000256" key="1">
    <source>
        <dbReference type="ARBA" id="ARBA00001966"/>
    </source>
</evidence>
<dbReference type="PROSITE" id="PS51332">
    <property type="entry name" value="B12_BINDING"/>
    <property type="match status" value="1"/>
</dbReference>
<evidence type="ECO:0000256" key="2">
    <source>
        <dbReference type="ARBA" id="ARBA00022691"/>
    </source>
</evidence>
<keyword evidence="3" id="KW-0479">Metal-binding</keyword>
<dbReference type="EMBL" id="CP117811">
    <property type="protein sequence ID" value="WDE95827.1"/>
    <property type="molecule type" value="Genomic_DNA"/>
</dbReference>
<dbReference type="Gene3D" id="3.20.20.70">
    <property type="entry name" value="Aldolase class I"/>
    <property type="match status" value="1"/>
</dbReference>
<organism evidence="8 9">
    <name type="scientific">Lentisphaera profundi</name>
    <dbReference type="NCBI Taxonomy" id="1658616"/>
    <lineage>
        <taxon>Bacteria</taxon>
        <taxon>Pseudomonadati</taxon>
        <taxon>Lentisphaerota</taxon>
        <taxon>Lentisphaeria</taxon>
        <taxon>Lentisphaerales</taxon>
        <taxon>Lentisphaeraceae</taxon>
        <taxon>Lentisphaera</taxon>
    </lineage>
</organism>
<dbReference type="InterPro" id="IPR006638">
    <property type="entry name" value="Elp3/MiaA/NifB-like_rSAM"/>
</dbReference>
<dbReference type="SUPFAM" id="SSF102114">
    <property type="entry name" value="Radical SAM enzymes"/>
    <property type="match status" value="1"/>
</dbReference>
<evidence type="ECO:0000313" key="9">
    <source>
        <dbReference type="Proteomes" id="UP001214250"/>
    </source>
</evidence>
<dbReference type="InterPro" id="IPR051198">
    <property type="entry name" value="BchE-like"/>
</dbReference>
<sequence length="731" mass="83574">MKAEILLITPPLTQLNTPYPGTAYLSYFLRAQAYEVNQLDLGLDLILSMFSSDGLKDIFDFCSDESEKLDLASQKILALRHDYQNCADAVLRFLQNKDLTLAQSIFSRHYLPEGPRFKILDEMGAEVFGKMAVQDSARFLATLFLEDLGDFVRKNIDPGFGFSRYQEKISLSASSFDHIEQGLQLEESFLDQKILEVLAQKLGDQNPQVIGLSIPFPGNLYGGLKCAQYLRERFPESAIVLGGGYVNTELRDLEDPRIFDYVDFICLDDGELPLSQILKVIEGTGDLHDLARTFVLNAEGEVEYINNCKDKDFSHLETGMPDYTGLNLDDYLSIIELANPMHRLWNDGRWNKMTLAHGCYWKRCSFCDVTLDYIARYDEAPAKILVDRMLKLLDDTGISGFHFVDEAAPPSLLQDLAEEILSRGVKVSWWTNVRFERAFTKDLCRLLAEAGCIAVSGGLEVASERLLRKMKKGTGITQVCQSTKAFSDAGIMVHAYLMYGFPTETEQETIDSLEIVRQLFQEKMIYSGFWHRFALTVHSPIGKNPEEYDVQITGPEFAGFAKNELSHLDPLGCEHGKFSEGLKKALFNYMHDVGFEEDLDFWFEAQVPQTSHAPDLIRQRLMEFYKPVKVFAKDRVLWLGGELLIDDLKQEHCQVTFLSKRGDLSLKLPSPLAEWLYHLLPQLRIESDELVTYSELAAHYQEYFDSDFVLMRESDFWQKLEDFGLIYLRRR</sequence>